<organism evidence="1 2">
    <name type="scientific">Odynerus spinipes</name>
    <dbReference type="NCBI Taxonomy" id="1348599"/>
    <lineage>
        <taxon>Eukaryota</taxon>
        <taxon>Metazoa</taxon>
        <taxon>Ecdysozoa</taxon>
        <taxon>Arthropoda</taxon>
        <taxon>Hexapoda</taxon>
        <taxon>Insecta</taxon>
        <taxon>Pterygota</taxon>
        <taxon>Neoptera</taxon>
        <taxon>Endopterygota</taxon>
        <taxon>Hymenoptera</taxon>
        <taxon>Apocrita</taxon>
        <taxon>Aculeata</taxon>
        <taxon>Vespoidea</taxon>
        <taxon>Vespidae</taxon>
        <taxon>Eumeninae</taxon>
        <taxon>Odynerus</taxon>
    </lineage>
</organism>
<dbReference type="Proteomes" id="UP001258017">
    <property type="component" value="Unassembled WGS sequence"/>
</dbReference>
<comment type="caution">
    <text evidence="1">The sequence shown here is derived from an EMBL/GenBank/DDBJ whole genome shotgun (WGS) entry which is preliminary data.</text>
</comment>
<proteinExistence type="predicted"/>
<evidence type="ECO:0000313" key="1">
    <source>
        <dbReference type="EMBL" id="KAK2579863.1"/>
    </source>
</evidence>
<keyword evidence="2" id="KW-1185">Reference proteome</keyword>
<accession>A0AAD9RIG4</accession>
<name>A0AAD9RIG4_9HYME</name>
<dbReference type="EMBL" id="JAIFRP010000073">
    <property type="protein sequence ID" value="KAK2579863.1"/>
    <property type="molecule type" value="Genomic_DNA"/>
</dbReference>
<dbReference type="AlphaFoldDB" id="A0AAD9RIG4"/>
<sequence length="145" mass="15112">MGDGGGSGGGGGDKKIGNVAARTPYEKVVTGELGDYSGADVISAWACAFSRGGNAKSGDDERGMVPGLCRVLFSPPPSHSFSPFFPFPTSLDSPSIGELDSWDGFLEFQVVPISYGLPLKFPSTHGAWLTGCCLSTFVPSKSSRR</sequence>
<reference evidence="1" key="2">
    <citation type="journal article" date="2023" name="Commun. Biol.">
        <title>Intrasexual cuticular hydrocarbon dimorphism in a wasp sheds light on hydrocarbon biosynthesis genes in Hymenoptera.</title>
        <authorList>
            <person name="Moris V.C."/>
            <person name="Podsiadlowski L."/>
            <person name="Martin S."/>
            <person name="Oeyen J.P."/>
            <person name="Donath A."/>
            <person name="Petersen M."/>
            <person name="Wilbrandt J."/>
            <person name="Misof B."/>
            <person name="Liedtke D."/>
            <person name="Thamm M."/>
            <person name="Scheiner R."/>
            <person name="Schmitt T."/>
            <person name="Niehuis O."/>
        </authorList>
    </citation>
    <scope>NUCLEOTIDE SEQUENCE</scope>
    <source>
        <strain evidence="1">GBR_01_08_01A</strain>
    </source>
</reference>
<protein>
    <submittedName>
        <fullName evidence="1">Uncharacterized protein</fullName>
    </submittedName>
</protein>
<evidence type="ECO:0000313" key="2">
    <source>
        <dbReference type="Proteomes" id="UP001258017"/>
    </source>
</evidence>
<reference evidence="1" key="1">
    <citation type="submission" date="2021-08" db="EMBL/GenBank/DDBJ databases">
        <authorList>
            <person name="Misof B."/>
            <person name="Oliver O."/>
            <person name="Podsiadlowski L."/>
            <person name="Donath A."/>
            <person name="Peters R."/>
            <person name="Mayer C."/>
            <person name="Rust J."/>
            <person name="Gunkel S."/>
            <person name="Lesny P."/>
            <person name="Martin S."/>
            <person name="Oeyen J.P."/>
            <person name="Petersen M."/>
            <person name="Panagiotis P."/>
            <person name="Wilbrandt J."/>
            <person name="Tanja T."/>
        </authorList>
    </citation>
    <scope>NUCLEOTIDE SEQUENCE</scope>
    <source>
        <strain evidence="1">GBR_01_08_01A</strain>
        <tissue evidence="1">Thorax + abdomen</tissue>
    </source>
</reference>
<gene>
    <name evidence="1" type="ORF">KPH14_007546</name>
</gene>